<evidence type="ECO:0000313" key="2">
    <source>
        <dbReference type="EMBL" id="KAH0536267.1"/>
    </source>
</evidence>
<evidence type="ECO:0000313" key="3">
    <source>
        <dbReference type="Proteomes" id="UP000698800"/>
    </source>
</evidence>
<comment type="caution">
    <text evidence="2">The sequence shown here is derived from an EMBL/GenBank/DDBJ whole genome shotgun (WGS) entry which is preliminary data.</text>
</comment>
<sequence>MDLLTIVTTEKTISVKDAIRNALQGLTANEQLSKLVNFFQVATERNAQLTELIAEAWDYLNANTLWNTRYSSLEVLKQDIDYDYTLRHILGRHQANVGRRKGEISMILNNWELFPDAALPSDLQPPIFSERILCNLATLSKICILETAIPLLHLAVLARRSTPSLLKHEYLHQGDVLAVIKHLKANARLQTLKPSSQLRVKAKPTTQRIEDDENGDEEDEEGNGGEEKEEDNYIETLPVPDRDDRRGFNLINAQKMMANSTQPTPITSSGNCVCPPKVVEALLNLQDNSDDKAGLQVLRLACNAGLETMCHRHLHTLSSTSVGLHNNHSNLVLTNQITSVLRHAFHLTDFKLKHHEWFRKSRRPAVDADRLAVYRYTLVALSEFTFNAAKIFERFVGAGA</sequence>
<protein>
    <submittedName>
        <fullName evidence="2">Uncharacterized protein</fullName>
    </submittedName>
</protein>
<accession>A0A9P8I6I2</accession>
<dbReference type="AlphaFoldDB" id="A0A9P8I6I2"/>
<dbReference type="Proteomes" id="UP000698800">
    <property type="component" value="Unassembled WGS sequence"/>
</dbReference>
<reference evidence="2" key="1">
    <citation type="submission" date="2021-03" db="EMBL/GenBank/DDBJ databases">
        <title>Comparative genomics and phylogenomic investigation of the class Geoglossomycetes provide insights into ecological specialization and systematics.</title>
        <authorList>
            <person name="Melie T."/>
            <person name="Pirro S."/>
            <person name="Miller A.N."/>
            <person name="Quandt A."/>
        </authorList>
    </citation>
    <scope>NUCLEOTIDE SEQUENCE</scope>
    <source>
        <strain evidence="2">GBOQ0MN5Z8</strain>
    </source>
</reference>
<keyword evidence="3" id="KW-1185">Reference proteome</keyword>
<proteinExistence type="predicted"/>
<feature type="compositionally biased region" description="Acidic residues" evidence="1">
    <location>
        <begin position="210"/>
        <end position="233"/>
    </location>
</feature>
<name>A0A9P8I6I2_9PEZI</name>
<evidence type="ECO:0000256" key="1">
    <source>
        <dbReference type="SAM" id="MobiDB-lite"/>
    </source>
</evidence>
<gene>
    <name evidence="2" type="ORF">FGG08_006846</name>
</gene>
<dbReference type="OrthoDB" id="10489455at2759"/>
<organism evidence="2 3">
    <name type="scientific">Glutinoglossum americanum</name>
    <dbReference type="NCBI Taxonomy" id="1670608"/>
    <lineage>
        <taxon>Eukaryota</taxon>
        <taxon>Fungi</taxon>
        <taxon>Dikarya</taxon>
        <taxon>Ascomycota</taxon>
        <taxon>Pezizomycotina</taxon>
        <taxon>Geoglossomycetes</taxon>
        <taxon>Geoglossales</taxon>
        <taxon>Geoglossaceae</taxon>
        <taxon>Glutinoglossum</taxon>
    </lineage>
</organism>
<feature type="region of interest" description="Disordered" evidence="1">
    <location>
        <begin position="195"/>
        <end position="239"/>
    </location>
</feature>
<dbReference type="EMBL" id="JAGHQL010000219">
    <property type="protein sequence ID" value="KAH0536267.1"/>
    <property type="molecule type" value="Genomic_DNA"/>
</dbReference>